<feature type="transmembrane region" description="Helical" evidence="9">
    <location>
        <begin position="23"/>
        <end position="41"/>
    </location>
</feature>
<keyword evidence="12" id="KW-1185">Reference proteome</keyword>
<evidence type="ECO:0000256" key="9">
    <source>
        <dbReference type="SAM" id="Phobius"/>
    </source>
</evidence>
<dbReference type="InterPro" id="IPR003661">
    <property type="entry name" value="HisK_dim/P_dom"/>
</dbReference>
<keyword evidence="9" id="KW-0472">Membrane</keyword>
<dbReference type="SUPFAM" id="SSF55874">
    <property type="entry name" value="ATPase domain of HSP90 chaperone/DNA topoisomerase II/histidine kinase"/>
    <property type="match status" value="1"/>
</dbReference>
<accession>E3FNI5</accession>
<evidence type="ECO:0000256" key="3">
    <source>
        <dbReference type="ARBA" id="ARBA00022553"/>
    </source>
</evidence>
<dbReference type="GO" id="GO:0005524">
    <property type="term" value="F:ATP binding"/>
    <property type="evidence" value="ECO:0007669"/>
    <property type="project" value="UniProtKB-KW"/>
</dbReference>
<dbReference type="GO" id="GO:0000155">
    <property type="term" value="F:phosphorelay sensor kinase activity"/>
    <property type="evidence" value="ECO:0007669"/>
    <property type="project" value="InterPro"/>
</dbReference>
<evidence type="ECO:0000256" key="1">
    <source>
        <dbReference type="ARBA" id="ARBA00000085"/>
    </source>
</evidence>
<dbReference type="InterPro" id="IPR036890">
    <property type="entry name" value="HATPase_C_sf"/>
</dbReference>
<keyword evidence="4" id="KW-0808">Transferase</keyword>
<dbReference type="PRINTS" id="PR00344">
    <property type="entry name" value="BCTRLSENSOR"/>
</dbReference>
<feature type="transmembrane region" description="Helical" evidence="9">
    <location>
        <begin position="103"/>
        <end position="121"/>
    </location>
</feature>
<dbReference type="Proteomes" id="UP000001351">
    <property type="component" value="Chromosome"/>
</dbReference>
<dbReference type="SMART" id="SM00387">
    <property type="entry name" value="HATPase_c"/>
    <property type="match status" value="1"/>
</dbReference>
<evidence type="ECO:0000259" key="10">
    <source>
        <dbReference type="PROSITE" id="PS50109"/>
    </source>
</evidence>
<dbReference type="Pfam" id="PF02518">
    <property type="entry name" value="HATPase_c"/>
    <property type="match status" value="1"/>
</dbReference>
<dbReference type="PANTHER" id="PTHR43065:SF10">
    <property type="entry name" value="PEROXIDE STRESS-ACTIVATED HISTIDINE KINASE MAK3"/>
    <property type="match status" value="1"/>
</dbReference>
<evidence type="ECO:0000256" key="2">
    <source>
        <dbReference type="ARBA" id="ARBA00012438"/>
    </source>
</evidence>
<evidence type="ECO:0000256" key="5">
    <source>
        <dbReference type="ARBA" id="ARBA00022741"/>
    </source>
</evidence>
<dbReference type="EC" id="2.7.13.3" evidence="2"/>
<dbReference type="STRING" id="378806.STAUR_7903"/>
<feature type="transmembrane region" description="Helical" evidence="9">
    <location>
        <begin position="80"/>
        <end position="96"/>
    </location>
</feature>
<dbReference type="SUPFAM" id="SSF47384">
    <property type="entry name" value="Homodimeric domain of signal transducing histidine kinase"/>
    <property type="match status" value="1"/>
</dbReference>
<gene>
    <name evidence="11" type="ordered locus">STAUR_7903</name>
</gene>
<dbReference type="InterPro" id="IPR005467">
    <property type="entry name" value="His_kinase_dom"/>
</dbReference>
<dbReference type="eggNOG" id="COG4191">
    <property type="taxonomic scope" value="Bacteria"/>
</dbReference>
<feature type="domain" description="Histidine kinase" evidence="10">
    <location>
        <begin position="191"/>
        <end position="409"/>
    </location>
</feature>
<dbReference type="AlphaFoldDB" id="E3FNI5"/>
<keyword evidence="9" id="KW-1133">Transmembrane helix</keyword>
<reference evidence="11 12" key="1">
    <citation type="journal article" date="2011" name="Mol. Biol. Evol.">
        <title>Comparative genomic analysis of fruiting body formation in Myxococcales.</title>
        <authorList>
            <person name="Huntley S."/>
            <person name="Hamann N."/>
            <person name="Wegener-Feldbrugge S."/>
            <person name="Treuner-Lange A."/>
            <person name="Kube M."/>
            <person name="Reinhardt R."/>
            <person name="Klages S."/>
            <person name="Muller R."/>
            <person name="Ronning C.M."/>
            <person name="Nierman W.C."/>
            <person name="Sogaard-Andersen L."/>
        </authorList>
    </citation>
    <scope>NUCLEOTIDE SEQUENCE [LARGE SCALE GENOMIC DNA]</scope>
    <source>
        <strain evidence="11 12">DW4/3-1</strain>
    </source>
</reference>
<keyword evidence="3" id="KW-0597">Phosphoprotein</keyword>
<evidence type="ECO:0000313" key="12">
    <source>
        <dbReference type="Proteomes" id="UP000001351"/>
    </source>
</evidence>
<evidence type="ECO:0000256" key="6">
    <source>
        <dbReference type="ARBA" id="ARBA00022777"/>
    </source>
</evidence>
<proteinExistence type="predicted"/>
<dbReference type="Gene3D" id="1.10.287.130">
    <property type="match status" value="1"/>
</dbReference>
<dbReference type="Gene3D" id="3.30.565.10">
    <property type="entry name" value="Histidine kinase-like ATPase, C-terminal domain"/>
    <property type="match status" value="1"/>
</dbReference>
<dbReference type="InterPro" id="IPR004358">
    <property type="entry name" value="Sig_transdc_His_kin-like_C"/>
</dbReference>
<feature type="transmembrane region" description="Helical" evidence="9">
    <location>
        <begin position="127"/>
        <end position="149"/>
    </location>
</feature>
<evidence type="ECO:0000313" key="11">
    <source>
        <dbReference type="EMBL" id="ADO75658.1"/>
    </source>
</evidence>
<dbReference type="HOGENOM" id="CLU_635883_0_0_7"/>
<dbReference type="Pfam" id="PF00512">
    <property type="entry name" value="HisKA"/>
    <property type="match status" value="1"/>
</dbReference>
<protein>
    <recommendedName>
        <fullName evidence="2">histidine kinase</fullName>
        <ecNumber evidence="2">2.7.13.3</ecNumber>
    </recommendedName>
</protein>
<evidence type="ECO:0000256" key="8">
    <source>
        <dbReference type="ARBA" id="ARBA00023012"/>
    </source>
</evidence>
<organism evidence="11 12">
    <name type="scientific">Stigmatella aurantiaca (strain DW4/3-1)</name>
    <dbReference type="NCBI Taxonomy" id="378806"/>
    <lineage>
        <taxon>Bacteria</taxon>
        <taxon>Pseudomonadati</taxon>
        <taxon>Myxococcota</taxon>
        <taxon>Myxococcia</taxon>
        <taxon>Myxococcales</taxon>
        <taxon>Cystobacterineae</taxon>
        <taxon>Archangiaceae</taxon>
        <taxon>Stigmatella</taxon>
    </lineage>
</organism>
<evidence type="ECO:0000256" key="4">
    <source>
        <dbReference type="ARBA" id="ARBA00022679"/>
    </source>
</evidence>
<dbReference type="SMART" id="SM00388">
    <property type="entry name" value="HisKA"/>
    <property type="match status" value="1"/>
</dbReference>
<dbReference type="CDD" id="cd00082">
    <property type="entry name" value="HisKA"/>
    <property type="match status" value="1"/>
</dbReference>
<name>E3FNI5_STIAD</name>
<keyword evidence="9" id="KW-0812">Transmembrane</keyword>
<dbReference type="KEGG" id="sur:STAUR_7903"/>
<dbReference type="EMBL" id="CP002271">
    <property type="protein sequence ID" value="ADO75658.1"/>
    <property type="molecule type" value="Genomic_DNA"/>
</dbReference>
<keyword evidence="8" id="KW-0902">Two-component regulatory system</keyword>
<keyword evidence="5" id="KW-0547">Nucleotide-binding</keyword>
<dbReference type="InterPro" id="IPR003594">
    <property type="entry name" value="HATPase_dom"/>
</dbReference>
<keyword evidence="7" id="KW-0067">ATP-binding</keyword>
<dbReference type="InterPro" id="IPR036097">
    <property type="entry name" value="HisK_dim/P_sf"/>
</dbReference>
<keyword evidence="6" id="KW-0418">Kinase</keyword>
<dbReference type="RefSeq" id="WP_013378082.1">
    <property type="nucleotide sequence ID" value="NC_014623.1"/>
</dbReference>
<evidence type="ECO:0000256" key="7">
    <source>
        <dbReference type="ARBA" id="ARBA00022840"/>
    </source>
</evidence>
<comment type="catalytic activity">
    <reaction evidence="1">
        <text>ATP + protein L-histidine = ADP + protein N-phospho-L-histidine.</text>
        <dbReference type="EC" id="2.7.13.3"/>
    </reaction>
</comment>
<sequence length="409" mass="44769">MYTLLPWGIDCLSAHPRVPWDTLWIRCGWWGMSMASVLIWVQPWLDARSREWLRLATVLVVPNLAIAVVVWRLGGVQSPLFAWFCAMPIVGVLMATGNMRAAVVGAVTSVLSALSVLVLSGQPLLSVAVWGLLVALAGVMAVQATHFYVQLQRARAQEEVNRRQAQEMLEATHRRAVEADQLAQVGRLVAGVAHEVNNPLAFIQANLHFLHEQLPRQGASLEEFVEVVRETQDGVVRIQQIVRDLTGLARGSLELGPGDLSACQLHILIVESMRLASLRLRKLAMVVEVPPEVPLVQADARRLVQVLLNLLLNAADALEEARVATPRVVLQVSTTPEWVRVVVEDNGPGFSPEHLTQLFTPFFTTKAQGKGTGLGLAVSRQYMESFGGLLSAENQPSGGARFILSLRPA</sequence>
<dbReference type="PROSITE" id="PS50109">
    <property type="entry name" value="HIS_KIN"/>
    <property type="match status" value="1"/>
</dbReference>
<feature type="transmembrane region" description="Helical" evidence="9">
    <location>
        <begin position="53"/>
        <end position="74"/>
    </location>
</feature>
<dbReference type="PANTHER" id="PTHR43065">
    <property type="entry name" value="SENSOR HISTIDINE KINASE"/>
    <property type="match status" value="1"/>
</dbReference>